<accession>U4KQL7</accession>
<comment type="subcellular location">
    <subcellularLocation>
        <location evidence="5">Cytoplasm</location>
    </subcellularLocation>
</comment>
<dbReference type="Gene3D" id="3.40.1280.10">
    <property type="match status" value="1"/>
</dbReference>
<feature type="binding site" evidence="5">
    <location>
        <position position="63"/>
    </location>
    <ligand>
        <name>S-adenosyl-L-methionine</name>
        <dbReference type="ChEBI" id="CHEBI:59789"/>
    </ligand>
</feature>
<dbReference type="RefSeq" id="WP_030003683.1">
    <property type="nucleotide sequence ID" value="NC_022538.1"/>
</dbReference>
<dbReference type="EMBL" id="FO681347">
    <property type="protein sequence ID" value="CCV64800.1"/>
    <property type="molecule type" value="Genomic_DNA"/>
</dbReference>
<dbReference type="GO" id="GO:0005737">
    <property type="term" value="C:cytoplasm"/>
    <property type="evidence" value="ECO:0007669"/>
    <property type="project" value="UniProtKB-SubCell"/>
</dbReference>
<keyword evidence="5" id="KW-0963">Cytoplasm</keyword>
<protein>
    <recommendedName>
        <fullName evidence="5">Ribosomal RNA large subunit methyltransferase H</fullName>
        <ecNumber evidence="5">2.1.1.177</ecNumber>
    </recommendedName>
    <alternativeName>
        <fullName evidence="5">23S rRNA (pseudouridine1915-N3)-methyltransferase</fullName>
    </alternativeName>
    <alternativeName>
        <fullName evidence="5">23S rRNA m3Psi1915 methyltransferase</fullName>
    </alternativeName>
    <alternativeName>
        <fullName evidence="5">rRNA (pseudouridine-N3-)-methyltransferase RlmH</fullName>
    </alternativeName>
</protein>
<keyword evidence="3 5" id="KW-0949">S-adenosyl-L-methionine</keyword>
<dbReference type="KEGG" id="apal:BN85412230"/>
<dbReference type="PANTHER" id="PTHR33603:SF1">
    <property type="entry name" value="RIBOSOMAL RNA LARGE SUBUNIT METHYLTRANSFERASE H"/>
    <property type="match status" value="1"/>
</dbReference>
<name>U4KQL7_ALTPJ</name>
<keyword evidence="5" id="KW-0698">rRNA processing</keyword>
<comment type="subunit">
    <text evidence="5">Homodimer.</text>
</comment>
<comment type="catalytic activity">
    <reaction evidence="5">
        <text>pseudouridine(1915) in 23S rRNA + S-adenosyl-L-methionine = N(3)-methylpseudouridine(1915) in 23S rRNA + S-adenosyl-L-homocysteine + H(+)</text>
        <dbReference type="Rhea" id="RHEA:42752"/>
        <dbReference type="Rhea" id="RHEA-COMP:10221"/>
        <dbReference type="Rhea" id="RHEA-COMP:10222"/>
        <dbReference type="ChEBI" id="CHEBI:15378"/>
        <dbReference type="ChEBI" id="CHEBI:57856"/>
        <dbReference type="ChEBI" id="CHEBI:59789"/>
        <dbReference type="ChEBI" id="CHEBI:65314"/>
        <dbReference type="ChEBI" id="CHEBI:74486"/>
        <dbReference type="EC" id="2.1.1.177"/>
    </reaction>
</comment>
<dbReference type="STRING" id="1318466.BN85412230"/>
<evidence type="ECO:0000256" key="5">
    <source>
        <dbReference type="HAMAP-Rule" id="MF_00658"/>
    </source>
</evidence>
<sequence length="146" mass="16826">MIKVISVGKIKEKELTTLISNYSKQLKNFVIVEVADGKSEVDMEKEGERILSHINPNDYVIGLMIKGSQYDSVEFAHKIDKIMTYQSPDICFVIGGSYGIDKKVIERFNDSISFSKMTLPHQLMRLVLVEQIYRSQMILKNHPYHK</sequence>
<dbReference type="PANTHER" id="PTHR33603">
    <property type="entry name" value="METHYLTRANSFERASE"/>
    <property type="match status" value="1"/>
</dbReference>
<keyword evidence="1 5" id="KW-0489">Methyltransferase</keyword>
<dbReference type="PIRSF" id="PIRSF004505">
    <property type="entry name" value="MT_bac"/>
    <property type="match status" value="1"/>
</dbReference>
<dbReference type="InterPro" id="IPR003742">
    <property type="entry name" value="RlmH-like"/>
</dbReference>
<keyword evidence="7" id="KW-1185">Reference proteome</keyword>
<feature type="binding site" evidence="5">
    <location>
        <position position="95"/>
    </location>
    <ligand>
        <name>S-adenosyl-L-methionine</name>
        <dbReference type="ChEBI" id="CHEBI:59789"/>
    </ligand>
</feature>
<dbReference type="InterPro" id="IPR029028">
    <property type="entry name" value="Alpha/beta_knot_MTases"/>
</dbReference>
<keyword evidence="2 5" id="KW-0808">Transferase</keyword>
<dbReference type="HAMAP" id="MF_00658">
    <property type="entry name" value="23SrRNA_methyltr_H"/>
    <property type="match status" value="1"/>
</dbReference>
<proteinExistence type="inferred from homology"/>
<dbReference type="CDD" id="cd18081">
    <property type="entry name" value="RlmH-like"/>
    <property type="match status" value="1"/>
</dbReference>
<evidence type="ECO:0000256" key="3">
    <source>
        <dbReference type="ARBA" id="ARBA00022691"/>
    </source>
</evidence>
<dbReference type="HOGENOM" id="CLU_100552_0_0_14"/>
<organism evidence="6 7">
    <name type="scientific">Alteracholeplasma palmae (strain ATCC 49389 / J233)</name>
    <name type="common">Acholeplasma palmae</name>
    <dbReference type="NCBI Taxonomy" id="1318466"/>
    <lineage>
        <taxon>Bacteria</taxon>
        <taxon>Bacillati</taxon>
        <taxon>Mycoplasmatota</taxon>
        <taxon>Mollicutes</taxon>
        <taxon>Acholeplasmatales</taxon>
        <taxon>Acholeplasmataceae</taxon>
        <taxon>Acholeplasma</taxon>
    </lineage>
</organism>
<dbReference type="InterPro" id="IPR029026">
    <property type="entry name" value="tRNA_m1G_MTases_N"/>
</dbReference>
<dbReference type="GO" id="GO:0070038">
    <property type="term" value="F:rRNA (pseudouridine-N3-)-methyltransferase activity"/>
    <property type="evidence" value="ECO:0007669"/>
    <property type="project" value="UniProtKB-UniRule"/>
</dbReference>
<evidence type="ECO:0000256" key="2">
    <source>
        <dbReference type="ARBA" id="ARBA00022679"/>
    </source>
</evidence>
<reference evidence="6 7" key="1">
    <citation type="journal article" date="2013" name="J. Mol. Microbiol. Biotechnol.">
        <title>Analysis of the Complete Genomes of Acholeplasma brassicae , A. palmae and A. laidlawii and Their Comparison to the Obligate Parasites from ' Candidatus Phytoplasma'.</title>
        <authorList>
            <person name="Kube M."/>
            <person name="Siewert C."/>
            <person name="Migdoll A.M."/>
            <person name="Duduk B."/>
            <person name="Holz S."/>
            <person name="Rabus R."/>
            <person name="Seemuller E."/>
            <person name="Mitrovic J."/>
            <person name="Muller I."/>
            <person name="Buttner C."/>
            <person name="Reinhardt R."/>
        </authorList>
    </citation>
    <scope>NUCLEOTIDE SEQUENCE [LARGE SCALE GENOMIC DNA]</scope>
    <source>
        <strain evidence="6 7">J233</strain>
    </source>
</reference>
<dbReference type="AlphaFoldDB" id="U4KQL7"/>
<comment type="function">
    <text evidence="5">Specifically methylates the pseudouridine at position 1915 (m3Psi1915) in 23S rRNA.</text>
</comment>
<evidence type="ECO:0000313" key="7">
    <source>
        <dbReference type="Proteomes" id="UP000032740"/>
    </source>
</evidence>
<dbReference type="EC" id="2.1.1.177" evidence="5"/>
<comment type="similarity">
    <text evidence="4 5">Belongs to the RNA methyltransferase RlmH family.</text>
</comment>
<dbReference type="Proteomes" id="UP000032740">
    <property type="component" value="Chromosome"/>
</dbReference>
<dbReference type="Pfam" id="PF02590">
    <property type="entry name" value="SPOUT_MTase"/>
    <property type="match status" value="1"/>
</dbReference>
<feature type="binding site" evidence="5">
    <location>
        <begin position="114"/>
        <end position="119"/>
    </location>
    <ligand>
        <name>S-adenosyl-L-methionine</name>
        <dbReference type="ChEBI" id="CHEBI:59789"/>
    </ligand>
</feature>
<evidence type="ECO:0000313" key="6">
    <source>
        <dbReference type="EMBL" id="CCV64800.1"/>
    </source>
</evidence>
<dbReference type="OrthoDB" id="9806643at2"/>
<gene>
    <name evidence="5 6" type="primary">rlmH</name>
    <name evidence="6" type="ORF">BN85412230</name>
</gene>
<evidence type="ECO:0000256" key="1">
    <source>
        <dbReference type="ARBA" id="ARBA00022603"/>
    </source>
</evidence>
<dbReference type="SUPFAM" id="SSF75217">
    <property type="entry name" value="alpha/beta knot"/>
    <property type="match status" value="1"/>
</dbReference>
<evidence type="ECO:0000256" key="4">
    <source>
        <dbReference type="ARBA" id="ARBA00038303"/>
    </source>
</evidence>